<dbReference type="Pfam" id="PF25000">
    <property type="entry name" value="DUF7779"/>
    <property type="match status" value="1"/>
</dbReference>
<dbReference type="GO" id="GO:0009116">
    <property type="term" value="P:nucleoside metabolic process"/>
    <property type="evidence" value="ECO:0007669"/>
    <property type="project" value="InterPro"/>
</dbReference>
<evidence type="ECO:0000313" key="2">
    <source>
        <dbReference type="EMBL" id="RDW64991.1"/>
    </source>
</evidence>
<proteinExistence type="predicted"/>
<dbReference type="SUPFAM" id="SSF53167">
    <property type="entry name" value="Purine and uridine phosphorylases"/>
    <property type="match status" value="1"/>
</dbReference>
<dbReference type="Proteomes" id="UP000256645">
    <property type="component" value="Unassembled WGS sequence"/>
</dbReference>
<accession>A0A3D8QTH4</accession>
<dbReference type="PANTHER" id="PTHR46082">
    <property type="entry name" value="ATP/GTP-BINDING PROTEIN-RELATED"/>
    <property type="match status" value="1"/>
</dbReference>
<dbReference type="InterPro" id="IPR027417">
    <property type="entry name" value="P-loop_NTPase"/>
</dbReference>
<dbReference type="Gene3D" id="3.40.50.300">
    <property type="entry name" value="P-loop containing nucleotide triphosphate hydrolases"/>
    <property type="match status" value="1"/>
</dbReference>
<evidence type="ECO:0000313" key="3">
    <source>
        <dbReference type="Proteomes" id="UP000256645"/>
    </source>
</evidence>
<protein>
    <recommendedName>
        <fullName evidence="1">DUF7779 domain-containing protein</fullName>
    </recommendedName>
</protein>
<reference evidence="2 3" key="1">
    <citation type="journal article" date="2018" name="IMA Fungus">
        <title>IMA Genome-F 9: Draft genome sequence of Annulohypoxylon stygium, Aspergillus mulundensis, Berkeleyomyces basicola (syn. Thielaviopsis basicola), Ceratocystis smalleyi, two Cercospora beticola strains, Coleophoma cylindrospora, Fusarium fracticaudum, Phialophora cf. hyalina, and Morchella septimelata.</title>
        <authorList>
            <person name="Wingfield B.D."/>
            <person name="Bills G.F."/>
            <person name="Dong Y."/>
            <person name="Huang W."/>
            <person name="Nel W.J."/>
            <person name="Swalarsk-Parry B.S."/>
            <person name="Vaghefi N."/>
            <person name="Wilken P.M."/>
            <person name="An Z."/>
            <person name="de Beer Z.W."/>
            <person name="De Vos L."/>
            <person name="Chen L."/>
            <person name="Duong T.A."/>
            <person name="Gao Y."/>
            <person name="Hammerbacher A."/>
            <person name="Kikkert J.R."/>
            <person name="Li Y."/>
            <person name="Li H."/>
            <person name="Li K."/>
            <person name="Li Q."/>
            <person name="Liu X."/>
            <person name="Ma X."/>
            <person name="Naidoo K."/>
            <person name="Pethybridge S.J."/>
            <person name="Sun J."/>
            <person name="Steenkamp E.T."/>
            <person name="van der Nest M.A."/>
            <person name="van Wyk S."/>
            <person name="Wingfield M.J."/>
            <person name="Xiong C."/>
            <person name="Yue Q."/>
            <person name="Zhang X."/>
        </authorList>
    </citation>
    <scope>NUCLEOTIDE SEQUENCE [LARGE SCALE GENOMIC DNA]</scope>
    <source>
        <strain evidence="2 3">BP6252</strain>
    </source>
</reference>
<dbReference type="InterPro" id="IPR035994">
    <property type="entry name" value="Nucleoside_phosphorylase_sf"/>
</dbReference>
<dbReference type="Gene3D" id="3.40.50.1580">
    <property type="entry name" value="Nucleoside phosphorylase domain"/>
    <property type="match status" value="1"/>
</dbReference>
<dbReference type="InterPro" id="IPR053137">
    <property type="entry name" value="NLR-like"/>
</dbReference>
<dbReference type="STRING" id="1849047.A0A3D8QTH4"/>
<dbReference type="SUPFAM" id="SSF48452">
    <property type="entry name" value="TPR-like"/>
    <property type="match status" value="1"/>
</dbReference>
<dbReference type="SUPFAM" id="SSF52540">
    <property type="entry name" value="P-loop containing nucleoside triphosphate hydrolases"/>
    <property type="match status" value="1"/>
</dbReference>
<sequence>MAFPAASFSRWEYTVGWICALPKELEAARSLLDETHDHLIDQLATDTNIYALGSMSGHKVAITCLVSYSTNNAGIAATAMLFTFPNLRFGLMVGVGGGVPSSSGAKDIRLGDVVVSEPTGRGGGVIQYDLGKYHQATGFVRGGNLNKPSRELLVANTFLKSQPSLPKEIWEKVNEVFGKLDKENDLEVPWASPGPANDRLFKPEYVHEDGAADDCRACAESELIVRAERRRPFPRIHCGNIASGSAIMKDATIRDCLAERETVICFDTAAAGLMDDFRCLVIRGVCGYADTHKNESWLPYAAAVAAIYAKKLLQQINPKPTQRMEAIKKNQHWMVSRIVNPAFTGQNSILKLLQKELCSSSVDQQKPHRQKRFIIYGIGGSGKSEVCLKFANDNREKFWGVFWINASSRTSIEHDLAVAGEVATGAKITYEGARRWFANSTEPWLLILDNADDTEIDYSRYFPTGNFGSILITSRNNRCAIYETVGAQEFERLGEDDSITLLLKSSATKKSDWLRYKEPAREIVKILAEHALAIIQAGAFIRQRLCKLTEYLQWFECRRQELLSGHFNQATSEHGSVYVTFEVSANSIKRSPREESKDALDLLEVLAYLHRESIPEEMFERAWKRSQSLSMHNLNDNGHFSGWNVEQFPNQLDPIRLRKARNVLVSFSLVAVNEDESISMHPLVHAWAKDRLGPEDQVRAWASTSSILCLSIGTLKNDPFIMGIRTHLVAAFSLRPKTCAEKYPAFAICQTLYRLTWVLIHTRDYIMAQNVASVLLTHVEHEFYPQTMNWINALRTFAICKMNLGGFSEAIELLQPVIASDFEISSHDHIDAWLTQHNLIAAYRSNGQSHSAVEVLKRGPRTQT</sequence>
<feature type="domain" description="DUF7779" evidence="1">
    <location>
        <begin position="595"/>
        <end position="695"/>
    </location>
</feature>
<dbReference type="OrthoDB" id="1577640at2759"/>
<gene>
    <name evidence="2" type="ORF">BP6252_10642</name>
</gene>
<dbReference type="InterPro" id="IPR056681">
    <property type="entry name" value="DUF7779"/>
</dbReference>
<dbReference type="AlphaFoldDB" id="A0A3D8QTH4"/>
<name>A0A3D8QTH4_9HELO</name>
<dbReference type="InterPro" id="IPR011990">
    <property type="entry name" value="TPR-like_helical_dom_sf"/>
</dbReference>
<comment type="caution">
    <text evidence="2">The sequence shown here is derived from an EMBL/GenBank/DDBJ whole genome shotgun (WGS) entry which is preliminary data.</text>
</comment>
<dbReference type="EMBL" id="PDLM01000012">
    <property type="protein sequence ID" value="RDW64991.1"/>
    <property type="molecule type" value="Genomic_DNA"/>
</dbReference>
<evidence type="ECO:0000259" key="1">
    <source>
        <dbReference type="Pfam" id="PF25000"/>
    </source>
</evidence>
<dbReference type="GO" id="GO:0003824">
    <property type="term" value="F:catalytic activity"/>
    <property type="evidence" value="ECO:0007669"/>
    <property type="project" value="InterPro"/>
</dbReference>
<dbReference type="PANTHER" id="PTHR46082:SF11">
    <property type="entry name" value="AAA+ ATPASE DOMAIN-CONTAINING PROTEIN-RELATED"/>
    <property type="match status" value="1"/>
</dbReference>
<dbReference type="Gene3D" id="1.25.40.10">
    <property type="entry name" value="Tetratricopeptide repeat domain"/>
    <property type="match status" value="1"/>
</dbReference>
<keyword evidence="3" id="KW-1185">Reference proteome</keyword>
<organism evidence="2 3">
    <name type="scientific">Coleophoma cylindrospora</name>
    <dbReference type="NCBI Taxonomy" id="1849047"/>
    <lineage>
        <taxon>Eukaryota</taxon>
        <taxon>Fungi</taxon>
        <taxon>Dikarya</taxon>
        <taxon>Ascomycota</taxon>
        <taxon>Pezizomycotina</taxon>
        <taxon>Leotiomycetes</taxon>
        <taxon>Helotiales</taxon>
        <taxon>Dermateaceae</taxon>
        <taxon>Coleophoma</taxon>
    </lineage>
</organism>